<feature type="domain" description="ABC transporter" evidence="4">
    <location>
        <begin position="2"/>
        <end position="231"/>
    </location>
</feature>
<gene>
    <name evidence="5" type="ORF">FPZ49_08135</name>
</gene>
<dbReference type="PROSITE" id="PS00211">
    <property type="entry name" value="ABC_TRANSPORTER_1"/>
    <property type="match status" value="1"/>
</dbReference>
<dbReference type="GO" id="GO:0016887">
    <property type="term" value="F:ATP hydrolysis activity"/>
    <property type="evidence" value="ECO:0007669"/>
    <property type="project" value="InterPro"/>
</dbReference>
<dbReference type="InterPro" id="IPR027417">
    <property type="entry name" value="P-loop_NTPase"/>
</dbReference>
<dbReference type="CDD" id="cd03255">
    <property type="entry name" value="ABC_MJ0796_LolCDE_FtsE"/>
    <property type="match status" value="1"/>
</dbReference>
<dbReference type="Pfam" id="PF00005">
    <property type="entry name" value="ABC_tran"/>
    <property type="match status" value="1"/>
</dbReference>
<dbReference type="PANTHER" id="PTHR24220:SF86">
    <property type="entry name" value="ABC TRANSPORTER ABCH.1"/>
    <property type="match status" value="1"/>
</dbReference>
<evidence type="ECO:0000256" key="3">
    <source>
        <dbReference type="ARBA" id="ARBA00022840"/>
    </source>
</evidence>
<accession>A0A559KE05</accession>
<dbReference type="InterPro" id="IPR015854">
    <property type="entry name" value="ABC_transpr_LolD-like"/>
</dbReference>
<reference evidence="5 6" key="1">
    <citation type="submission" date="2019-07" db="EMBL/GenBank/DDBJ databases">
        <authorList>
            <person name="Kim J."/>
        </authorList>
    </citation>
    <scope>NUCLEOTIDE SEQUENCE [LARGE SCALE GENOMIC DNA]</scope>
    <source>
        <strain evidence="5 6">JC52</strain>
    </source>
</reference>
<proteinExistence type="predicted"/>
<dbReference type="Gene3D" id="3.40.50.300">
    <property type="entry name" value="P-loop containing nucleotide triphosphate hydrolases"/>
    <property type="match status" value="1"/>
</dbReference>
<evidence type="ECO:0000256" key="2">
    <source>
        <dbReference type="ARBA" id="ARBA00022741"/>
    </source>
</evidence>
<keyword evidence="3 5" id="KW-0067">ATP-binding</keyword>
<dbReference type="PANTHER" id="PTHR24220">
    <property type="entry name" value="IMPORT ATP-BINDING PROTEIN"/>
    <property type="match status" value="1"/>
</dbReference>
<dbReference type="EMBL" id="VNJI01000008">
    <property type="protein sequence ID" value="TVY10360.1"/>
    <property type="molecule type" value="Genomic_DNA"/>
</dbReference>
<dbReference type="Proteomes" id="UP000317036">
    <property type="component" value="Unassembled WGS sequence"/>
</dbReference>
<protein>
    <submittedName>
        <fullName evidence="5">ABC transporter ATP-binding protein</fullName>
    </submittedName>
</protein>
<evidence type="ECO:0000313" key="5">
    <source>
        <dbReference type="EMBL" id="TVY10360.1"/>
    </source>
</evidence>
<keyword evidence="2" id="KW-0547">Nucleotide-binding</keyword>
<dbReference type="RefSeq" id="WP_144845374.1">
    <property type="nucleotide sequence ID" value="NZ_VNJI01000008.1"/>
</dbReference>
<sequence length="231" mass="25652">MIELRNLSKVVQEAGRELPVLRSVDLSIQAGDFVSIMGPSGSGKSTLMNILGLLDEPTSGEYWFEGTNVRKLSGSKQAAFRNERIGFVFQAFMLIPRLSVKDNVEVPLLYTYCPRKERKRRIETALEQVGLLHKLNEPVVHLSGGQKQKVAIARSIINDPDLLLADEPSGNLDAESKEDILRIFTSLNRMGKTIVLVSHDREVAEIGKRILTLRNGEWTETSDPAPMGVAL</sequence>
<dbReference type="AlphaFoldDB" id="A0A559KE05"/>
<dbReference type="GO" id="GO:0005886">
    <property type="term" value="C:plasma membrane"/>
    <property type="evidence" value="ECO:0007669"/>
    <property type="project" value="TreeGrafter"/>
</dbReference>
<name>A0A559KE05_9BACL</name>
<organism evidence="5 6">
    <name type="scientific">Paenibacillus cremeus</name>
    <dbReference type="NCBI Taxonomy" id="2163881"/>
    <lineage>
        <taxon>Bacteria</taxon>
        <taxon>Bacillati</taxon>
        <taxon>Bacillota</taxon>
        <taxon>Bacilli</taxon>
        <taxon>Bacillales</taxon>
        <taxon>Paenibacillaceae</taxon>
        <taxon>Paenibacillus</taxon>
    </lineage>
</organism>
<dbReference type="SUPFAM" id="SSF52540">
    <property type="entry name" value="P-loop containing nucleoside triphosphate hydrolases"/>
    <property type="match status" value="1"/>
</dbReference>
<dbReference type="SMART" id="SM00382">
    <property type="entry name" value="AAA"/>
    <property type="match status" value="1"/>
</dbReference>
<evidence type="ECO:0000259" key="4">
    <source>
        <dbReference type="PROSITE" id="PS50893"/>
    </source>
</evidence>
<dbReference type="GO" id="GO:0022857">
    <property type="term" value="F:transmembrane transporter activity"/>
    <property type="evidence" value="ECO:0007669"/>
    <property type="project" value="TreeGrafter"/>
</dbReference>
<dbReference type="InterPro" id="IPR017871">
    <property type="entry name" value="ABC_transporter-like_CS"/>
</dbReference>
<keyword evidence="1" id="KW-0813">Transport</keyword>
<evidence type="ECO:0000313" key="6">
    <source>
        <dbReference type="Proteomes" id="UP000317036"/>
    </source>
</evidence>
<dbReference type="InterPro" id="IPR003439">
    <property type="entry name" value="ABC_transporter-like_ATP-bd"/>
</dbReference>
<dbReference type="GO" id="GO:0098796">
    <property type="term" value="C:membrane protein complex"/>
    <property type="evidence" value="ECO:0007669"/>
    <property type="project" value="UniProtKB-ARBA"/>
</dbReference>
<dbReference type="FunFam" id="3.40.50.300:FF:000032">
    <property type="entry name" value="Export ABC transporter ATP-binding protein"/>
    <property type="match status" value="1"/>
</dbReference>
<dbReference type="OrthoDB" id="9791546at2"/>
<dbReference type="PROSITE" id="PS50893">
    <property type="entry name" value="ABC_TRANSPORTER_2"/>
    <property type="match status" value="1"/>
</dbReference>
<evidence type="ECO:0000256" key="1">
    <source>
        <dbReference type="ARBA" id="ARBA00022448"/>
    </source>
</evidence>
<keyword evidence="6" id="KW-1185">Reference proteome</keyword>
<comment type="caution">
    <text evidence="5">The sequence shown here is derived from an EMBL/GenBank/DDBJ whole genome shotgun (WGS) entry which is preliminary data.</text>
</comment>
<dbReference type="InterPro" id="IPR003593">
    <property type="entry name" value="AAA+_ATPase"/>
</dbReference>
<dbReference type="GO" id="GO:0005524">
    <property type="term" value="F:ATP binding"/>
    <property type="evidence" value="ECO:0007669"/>
    <property type="project" value="UniProtKB-KW"/>
</dbReference>
<dbReference type="InterPro" id="IPR017911">
    <property type="entry name" value="MacB-like_ATP-bd"/>
</dbReference>